<keyword evidence="5" id="KW-0378">Hydrolase</keyword>
<comment type="caution">
    <text evidence="7">The sequence shown here is derived from an EMBL/GenBank/DDBJ whole genome shotgun (WGS) entry which is preliminary data.</text>
</comment>
<dbReference type="FunFam" id="3.40.720.10:FF:000028">
    <property type="entry name" value="Non-specific phospholipase C1"/>
    <property type="match status" value="1"/>
</dbReference>
<comment type="subcellular location">
    <subcellularLocation>
        <location evidence="1">Secreted</location>
    </subcellularLocation>
</comment>
<dbReference type="InterPro" id="IPR017850">
    <property type="entry name" value="Alkaline_phosphatase_core_sf"/>
</dbReference>
<dbReference type="InterPro" id="IPR007312">
    <property type="entry name" value="Phosphoesterase"/>
</dbReference>
<dbReference type="PANTHER" id="PTHR31956">
    <property type="entry name" value="NON-SPECIFIC PHOSPHOLIPASE C4-RELATED"/>
    <property type="match status" value="1"/>
</dbReference>
<dbReference type="Proteomes" id="UP001140206">
    <property type="component" value="Chromosome 1"/>
</dbReference>
<evidence type="ECO:0000313" key="7">
    <source>
        <dbReference type="EMBL" id="KAJ4821750.1"/>
    </source>
</evidence>
<feature type="chain" id="PRO_5043372876" evidence="6">
    <location>
        <begin position="24"/>
        <end position="584"/>
    </location>
</feature>
<evidence type="ECO:0000256" key="2">
    <source>
        <dbReference type="ARBA" id="ARBA00009717"/>
    </source>
</evidence>
<evidence type="ECO:0000256" key="3">
    <source>
        <dbReference type="ARBA" id="ARBA00022525"/>
    </source>
</evidence>
<dbReference type="GO" id="GO:0042578">
    <property type="term" value="F:phosphoric ester hydrolase activity"/>
    <property type="evidence" value="ECO:0007669"/>
    <property type="project" value="UniProtKB-ARBA"/>
</dbReference>
<evidence type="ECO:0000256" key="4">
    <source>
        <dbReference type="ARBA" id="ARBA00022729"/>
    </source>
</evidence>
<comment type="similarity">
    <text evidence="2">Belongs to the bacterial phospholipase C family.</text>
</comment>
<keyword evidence="8" id="KW-1185">Reference proteome</keyword>
<organism evidence="7 8">
    <name type="scientific">Rhynchospora pubera</name>
    <dbReference type="NCBI Taxonomy" id="906938"/>
    <lineage>
        <taxon>Eukaryota</taxon>
        <taxon>Viridiplantae</taxon>
        <taxon>Streptophyta</taxon>
        <taxon>Embryophyta</taxon>
        <taxon>Tracheophyta</taxon>
        <taxon>Spermatophyta</taxon>
        <taxon>Magnoliopsida</taxon>
        <taxon>Liliopsida</taxon>
        <taxon>Poales</taxon>
        <taxon>Cyperaceae</taxon>
        <taxon>Cyperoideae</taxon>
        <taxon>Rhynchosporeae</taxon>
        <taxon>Rhynchospora</taxon>
    </lineage>
</organism>
<dbReference type="Pfam" id="PF04185">
    <property type="entry name" value="Phosphoesterase"/>
    <property type="match status" value="1"/>
</dbReference>
<dbReference type="GO" id="GO:0005576">
    <property type="term" value="C:extracellular region"/>
    <property type="evidence" value="ECO:0007669"/>
    <property type="project" value="UniProtKB-SubCell"/>
</dbReference>
<evidence type="ECO:0000256" key="1">
    <source>
        <dbReference type="ARBA" id="ARBA00004613"/>
    </source>
</evidence>
<dbReference type="GO" id="GO:0009395">
    <property type="term" value="P:phospholipid catabolic process"/>
    <property type="evidence" value="ECO:0007669"/>
    <property type="project" value="TreeGrafter"/>
</dbReference>
<dbReference type="EMBL" id="JAMFTS010000001">
    <property type="protein sequence ID" value="KAJ4821750.1"/>
    <property type="molecule type" value="Genomic_DNA"/>
</dbReference>
<keyword evidence="3" id="KW-0964">Secreted</keyword>
<accession>A0AAV8HV83</accession>
<protein>
    <submittedName>
        <fullName evidence="7">Non-specific phospholipase C1</fullName>
    </submittedName>
</protein>
<evidence type="ECO:0000313" key="8">
    <source>
        <dbReference type="Proteomes" id="UP001140206"/>
    </source>
</evidence>
<dbReference type="AlphaFoldDB" id="A0AAV8HV83"/>
<feature type="signal peptide" evidence="6">
    <location>
        <begin position="1"/>
        <end position="23"/>
    </location>
</feature>
<keyword evidence="4 6" id="KW-0732">Signal</keyword>
<dbReference type="FunFam" id="3.40.720.10:FF:000011">
    <property type="entry name" value="Non-specific phospholipase C1"/>
    <property type="match status" value="1"/>
</dbReference>
<sequence>MRRRRCGLAVLYLYLYLYLVAWGQWGPCAEAKAKKAHEIRGPIKTVVVVVMENRSFDHILGWLRRSRPDIDGLTGSESNRLNASDPSSEAVRVSEDAVFVDSDPGHSFQAIREQIFGGSRELDPAPMSGFVQQAASMGLGMPRNVMSGFPPDAVPVYTHLANHFAVFDRWFASVPTSTQPNRLYVHSATSHGLSSNVRKDLVHGFPQKTIFDSLDEAGLSFGIYYQNIPATLFLKTLRKLKHLPSFHNYALSFKRHARLARLPNYVVIEQRYFDCELSPANDDHPSHDVARGQRFVKEVYETLRASPQWNQTALLITYDEHGGFYDHVPTPVSGVPNPDGIIGPDPFYFKFDRLGVRVPTLLISPWIDKGTVVHEPNGPTPTSQFEHSSIPSTVKKLFNLNSNFLTKRDAWAGSFEGLFSMRITPRTDCPEKLPEVTKSLRPHGPKEDVSLSEFQVELIQLASQLIGDHVLNTYPDIGRGMTVGEANRYAEDAVARFLEAGRAALLAGANESTLVTMRPALTSRTSPLSSESSVEFAVPTPKKCAQHSCMSCEVNPWRISSGMTLINYFINCLMHDLLANYEYI</sequence>
<dbReference type="Gene3D" id="3.40.720.10">
    <property type="entry name" value="Alkaline Phosphatase, subunit A"/>
    <property type="match status" value="2"/>
</dbReference>
<evidence type="ECO:0000256" key="5">
    <source>
        <dbReference type="ARBA" id="ARBA00022801"/>
    </source>
</evidence>
<gene>
    <name evidence="7" type="ORF">LUZ62_034316</name>
</gene>
<dbReference type="PANTHER" id="PTHR31956:SF1">
    <property type="entry name" value="NON-SPECIFIC PHOSPHOLIPASE C1"/>
    <property type="match status" value="1"/>
</dbReference>
<evidence type="ECO:0000256" key="6">
    <source>
        <dbReference type="SAM" id="SignalP"/>
    </source>
</evidence>
<reference evidence="7" key="1">
    <citation type="submission" date="2022-08" db="EMBL/GenBank/DDBJ databases">
        <authorList>
            <person name="Marques A."/>
        </authorList>
    </citation>
    <scope>NUCLEOTIDE SEQUENCE</scope>
    <source>
        <strain evidence="7">RhyPub2mFocal</strain>
        <tissue evidence="7">Leaves</tissue>
    </source>
</reference>
<proteinExistence type="inferred from homology"/>
<name>A0AAV8HV83_9POAL</name>